<comment type="caution">
    <text evidence="1">The sequence shown here is derived from an EMBL/GenBank/DDBJ whole genome shotgun (WGS) entry which is preliminary data.</text>
</comment>
<protein>
    <submittedName>
        <fullName evidence="1">14381_t:CDS:1</fullName>
    </submittedName>
</protein>
<accession>A0ABN7WNB3</accession>
<sequence>TSELPEEEMMTEPSDPLRDELLALYERAENNEKPQPEPDGNKVNIANMQANMFSYVSNIEPDEFKVVIYKKIEG</sequence>
<keyword evidence="2" id="KW-1185">Reference proteome</keyword>
<dbReference type="Proteomes" id="UP000789901">
    <property type="component" value="Unassembled WGS sequence"/>
</dbReference>
<evidence type="ECO:0000313" key="2">
    <source>
        <dbReference type="Proteomes" id="UP000789901"/>
    </source>
</evidence>
<proteinExistence type="predicted"/>
<evidence type="ECO:0000313" key="1">
    <source>
        <dbReference type="EMBL" id="CAG8835224.1"/>
    </source>
</evidence>
<name>A0ABN7WNB3_GIGMA</name>
<feature type="non-terminal residue" evidence="1">
    <location>
        <position position="1"/>
    </location>
</feature>
<reference evidence="1 2" key="1">
    <citation type="submission" date="2021-06" db="EMBL/GenBank/DDBJ databases">
        <authorList>
            <person name="Kallberg Y."/>
            <person name="Tangrot J."/>
            <person name="Rosling A."/>
        </authorList>
    </citation>
    <scope>NUCLEOTIDE SEQUENCE [LARGE SCALE GENOMIC DNA]</scope>
    <source>
        <strain evidence="1 2">120-4 pot B 10/14</strain>
    </source>
</reference>
<organism evidence="1 2">
    <name type="scientific">Gigaspora margarita</name>
    <dbReference type="NCBI Taxonomy" id="4874"/>
    <lineage>
        <taxon>Eukaryota</taxon>
        <taxon>Fungi</taxon>
        <taxon>Fungi incertae sedis</taxon>
        <taxon>Mucoromycota</taxon>
        <taxon>Glomeromycotina</taxon>
        <taxon>Glomeromycetes</taxon>
        <taxon>Diversisporales</taxon>
        <taxon>Gigasporaceae</taxon>
        <taxon>Gigaspora</taxon>
    </lineage>
</organism>
<gene>
    <name evidence="1" type="ORF">GMARGA_LOCUS32464</name>
</gene>
<dbReference type="EMBL" id="CAJVQB010051053">
    <property type="protein sequence ID" value="CAG8835224.1"/>
    <property type="molecule type" value="Genomic_DNA"/>
</dbReference>